<dbReference type="InterPro" id="IPR018062">
    <property type="entry name" value="HTH_AraC-typ_CS"/>
</dbReference>
<dbReference type="Proteomes" id="UP000021369">
    <property type="component" value="Unassembled WGS sequence"/>
</dbReference>
<keyword evidence="2" id="KW-0238">DNA-binding</keyword>
<feature type="domain" description="HTH araC/xylS-type" evidence="4">
    <location>
        <begin position="636"/>
        <end position="734"/>
    </location>
</feature>
<dbReference type="RefSeq" id="WP_037289090.1">
    <property type="nucleotide sequence ID" value="NZ_JEOB01000004.1"/>
</dbReference>
<keyword evidence="1" id="KW-0805">Transcription regulation</keyword>
<dbReference type="PANTHER" id="PTHR30146:SF24">
    <property type="entry name" value="XYLOSE OPERON REGULATORY PROTEIN"/>
    <property type="match status" value="1"/>
</dbReference>
<keyword evidence="3" id="KW-0804">Transcription</keyword>
<dbReference type="PANTHER" id="PTHR30146">
    <property type="entry name" value="LACI-RELATED TRANSCRIPTIONAL REPRESSOR"/>
    <property type="match status" value="1"/>
</dbReference>
<dbReference type="InterPro" id="IPR018060">
    <property type="entry name" value="HTH_AraC"/>
</dbReference>
<dbReference type="Pfam" id="PF13377">
    <property type="entry name" value="Peripla_BP_3"/>
    <property type="match status" value="1"/>
</dbReference>
<sequence>MNTNKRPLIGVLTARASEAEQRQLLKGILSKADELDMDIAVFSNVYNISEYYADVEVENKVYELVHSEQLDGVIVTYESLIYPDMQKSICEHIKALDIPVVMIDAKIEGFTCINTDVKSDLRDIARHLTDVHGIRDIDILTGQEDLETSQLRIEGVREIMLERGLPFSEENVIYGNFWNTSGEDLAEDYISGKRRIPQAVICANDYMAYGLLDKLFHYDISIPDDLTVIGYEHIGERIYHSPVLTTYQRNRAAIGAKAAALIYSKLTGAPMQDIDTSGYMIPGYTCSCGMEKKYLLEELVEIRQIKKYNDMNFCGTFEQQAVTCRSISDYIQTLRNFSNMIRNVSGIYLCLYEDWCTRSHKASIKDFSNNEPMICYSIISPDKVMDDPAFFTRGQLYPSELIGAEDKKFLFFVPLFSEGKELGHFIFRYTTPDTYDQAMIVWLKITVNALQVLRMKNDINTLLECTNLSEYHDTATGLYNKQGFTNELANACKKLGENDKLPLIMVRTGIYSDDSRIDKKNLLVRLDIEISDCLNQITANIKGFCGKLSDKLYVVAFERQFTEEDITLIMDKLEIIISHSPLYIQERGIDTIFMTSGLISAEENIDECISGLSENINLKIKQLSDKRHHANYNDYLQVRNSMYRDPGNEWDAQKTCRDFRLSYGHFRATYKDIFGISFHQDLIMSRIAMAKYLLLTTTIGIPAISFKCGYKDEKYFMRQFRQLTGITPNSYRNSSL</sequence>
<dbReference type="EMBL" id="JEOB01000004">
    <property type="protein sequence ID" value="EXM38445.1"/>
    <property type="molecule type" value="Genomic_DNA"/>
</dbReference>
<dbReference type="CDD" id="cd06267">
    <property type="entry name" value="PBP1_LacI_sugar_binding-like"/>
    <property type="match status" value="1"/>
</dbReference>
<evidence type="ECO:0000313" key="5">
    <source>
        <dbReference type="EMBL" id="EXM38445.1"/>
    </source>
</evidence>
<dbReference type="Gene3D" id="1.10.10.60">
    <property type="entry name" value="Homeodomain-like"/>
    <property type="match status" value="1"/>
</dbReference>
<dbReference type="AlphaFoldDB" id="A0A011WN63"/>
<protein>
    <recommendedName>
        <fullName evidence="4">HTH araC/xylS-type domain-containing protein</fullName>
    </recommendedName>
</protein>
<keyword evidence="6" id="KW-1185">Reference proteome</keyword>
<dbReference type="SMART" id="SM00342">
    <property type="entry name" value="HTH_ARAC"/>
    <property type="match status" value="1"/>
</dbReference>
<dbReference type="SUPFAM" id="SSF53822">
    <property type="entry name" value="Periplasmic binding protein-like I"/>
    <property type="match status" value="1"/>
</dbReference>
<gene>
    <name evidence="5" type="ORF">RASY3_13615</name>
</gene>
<evidence type="ECO:0000256" key="3">
    <source>
        <dbReference type="ARBA" id="ARBA00023163"/>
    </source>
</evidence>
<dbReference type="Gene3D" id="3.40.50.2300">
    <property type="match status" value="2"/>
</dbReference>
<dbReference type="PROSITE" id="PS00041">
    <property type="entry name" value="HTH_ARAC_FAMILY_1"/>
    <property type="match status" value="1"/>
</dbReference>
<dbReference type="GO" id="GO:0003700">
    <property type="term" value="F:DNA-binding transcription factor activity"/>
    <property type="evidence" value="ECO:0007669"/>
    <property type="project" value="InterPro"/>
</dbReference>
<evidence type="ECO:0000256" key="1">
    <source>
        <dbReference type="ARBA" id="ARBA00023015"/>
    </source>
</evidence>
<comment type="caution">
    <text evidence="5">The sequence shown here is derived from an EMBL/GenBank/DDBJ whole genome shotgun (WGS) entry which is preliminary data.</text>
</comment>
<dbReference type="InterPro" id="IPR046335">
    <property type="entry name" value="LacI/GalR-like_sensor"/>
</dbReference>
<evidence type="ECO:0000256" key="2">
    <source>
        <dbReference type="ARBA" id="ARBA00023125"/>
    </source>
</evidence>
<dbReference type="PATRIC" id="fig|1341156.4.peg.3746"/>
<reference evidence="5 6" key="1">
    <citation type="submission" date="2013-06" db="EMBL/GenBank/DDBJ databases">
        <title>Rumen cellulosomics: divergent fiber-degrading strategies revealed by comparative genome-wide analysis of six Ruminococcal strains.</title>
        <authorList>
            <person name="Dassa B."/>
            <person name="Borovok I."/>
            <person name="Lamed R."/>
            <person name="Flint H."/>
            <person name="Yeoman C.J."/>
            <person name="White B."/>
            <person name="Bayer E.A."/>
        </authorList>
    </citation>
    <scope>NUCLEOTIDE SEQUENCE [LARGE SCALE GENOMIC DNA]</scope>
    <source>
        <strain evidence="5 6">SY3</strain>
    </source>
</reference>
<dbReference type="SUPFAM" id="SSF46689">
    <property type="entry name" value="Homeodomain-like"/>
    <property type="match status" value="1"/>
</dbReference>
<dbReference type="PROSITE" id="PS01124">
    <property type="entry name" value="HTH_ARAC_FAMILY_2"/>
    <property type="match status" value="1"/>
</dbReference>
<accession>A0A011WN63</accession>
<dbReference type="GO" id="GO:0000976">
    <property type="term" value="F:transcription cis-regulatory region binding"/>
    <property type="evidence" value="ECO:0007669"/>
    <property type="project" value="TreeGrafter"/>
</dbReference>
<organism evidence="5 6">
    <name type="scientific">Ruminococcus albus SY3</name>
    <dbReference type="NCBI Taxonomy" id="1341156"/>
    <lineage>
        <taxon>Bacteria</taxon>
        <taxon>Bacillati</taxon>
        <taxon>Bacillota</taxon>
        <taxon>Clostridia</taxon>
        <taxon>Eubacteriales</taxon>
        <taxon>Oscillospiraceae</taxon>
        <taxon>Ruminococcus</taxon>
    </lineage>
</organism>
<evidence type="ECO:0000313" key="6">
    <source>
        <dbReference type="Proteomes" id="UP000021369"/>
    </source>
</evidence>
<evidence type="ECO:0000259" key="4">
    <source>
        <dbReference type="PROSITE" id="PS01124"/>
    </source>
</evidence>
<dbReference type="InterPro" id="IPR028082">
    <property type="entry name" value="Peripla_BP_I"/>
</dbReference>
<dbReference type="InterPro" id="IPR009057">
    <property type="entry name" value="Homeodomain-like_sf"/>
</dbReference>
<proteinExistence type="predicted"/>
<name>A0A011WN63_RUMAL</name>
<dbReference type="Pfam" id="PF12833">
    <property type="entry name" value="HTH_18"/>
    <property type="match status" value="1"/>
</dbReference>